<feature type="signal peptide" evidence="1">
    <location>
        <begin position="1"/>
        <end position="20"/>
    </location>
</feature>
<dbReference type="Proteomes" id="UP001549110">
    <property type="component" value="Unassembled WGS sequence"/>
</dbReference>
<feature type="chain" id="PRO_5045964347" description="Lipoprotein" evidence="1">
    <location>
        <begin position="21"/>
        <end position="125"/>
    </location>
</feature>
<evidence type="ECO:0000313" key="2">
    <source>
        <dbReference type="EMBL" id="MET3528244.1"/>
    </source>
</evidence>
<dbReference type="RefSeq" id="WP_354298208.1">
    <property type="nucleotide sequence ID" value="NZ_JBEPLU010000003.1"/>
</dbReference>
<keyword evidence="1" id="KW-0732">Signal</keyword>
<gene>
    <name evidence="2" type="ORF">ABID41_003383</name>
</gene>
<accession>A0ABV2EMG7</accession>
<comment type="caution">
    <text evidence="2">The sequence shown here is derived from an EMBL/GenBank/DDBJ whole genome shotgun (WGS) entry which is preliminary data.</text>
</comment>
<proteinExistence type="predicted"/>
<organism evidence="2 3">
    <name type="scientific">Phenylobacterium koreense</name>
    <dbReference type="NCBI Taxonomy" id="266125"/>
    <lineage>
        <taxon>Bacteria</taxon>
        <taxon>Pseudomonadati</taxon>
        <taxon>Pseudomonadota</taxon>
        <taxon>Alphaproteobacteria</taxon>
        <taxon>Caulobacterales</taxon>
        <taxon>Caulobacteraceae</taxon>
        <taxon>Phenylobacterium</taxon>
    </lineage>
</organism>
<dbReference type="PROSITE" id="PS51257">
    <property type="entry name" value="PROKAR_LIPOPROTEIN"/>
    <property type="match status" value="1"/>
</dbReference>
<reference evidence="2 3" key="1">
    <citation type="submission" date="2024-06" db="EMBL/GenBank/DDBJ databases">
        <title>Genomic Encyclopedia of Type Strains, Phase IV (KMG-IV): sequencing the most valuable type-strain genomes for metagenomic binning, comparative biology and taxonomic classification.</title>
        <authorList>
            <person name="Goeker M."/>
        </authorList>
    </citation>
    <scope>NUCLEOTIDE SEQUENCE [LARGE SCALE GENOMIC DNA]</scope>
    <source>
        <strain evidence="2 3">DSM 17809</strain>
    </source>
</reference>
<sequence>MNRRLLLIAGLGLLAGCATVPGPTARSAPAPHPELEHLYAARAGKDALVIEVASNGCTKKEDFAFYLERRLQAATLSLARKRLDACRSFAMGKAELTFTWAELGIERPEAVFLLNPLIAWTGPGT</sequence>
<evidence type="ECO:0008006" key="4">
    <source>
        <dbReference type="Google" id="ProtNLM"/>
    </source>
</evidence>
<keyword evidence="3" id="KW-1185">Reference proteome</keyword>
<evidence type="ECO:0000256" key="1">
    <source>
        <dbReference type="SAM" id="SignalP"/>
    </source>
</evidence>
<dbReference type="EMBL" id="JBEPLU010000003">
    <property type="protein sequence ID" value="MET3528244.1"/>
    <property type="molecule type" value="Genomic_DNA"/>
</dbReference>
<protein>
    <recommendedName>
        <fullName evidence="4">Lipoprotein</fullName>
    </recommendedName>
</protein>
<evidence type="ECO:0000313" key="3">
    <source>
        <dbReference type="Proteomes" id="UP001549110"/>
    </source>
</evidence>
<name>A0ABV2EMG7_9CAUL</name>